<proteinExistence type="predicted"/>
<sequence length="190" mass="21523">MTQKRNLSTEKIIEAAKEIINKEGAEKLSFSKVAGVLGVHSQAMYPYFADKEELKIAVTNDFLDSLTEQIKEELQGISGKEALRIYGRKLHELLLSQPRLTRLAFGGIDYSQKEEARNHFKDLVELLESLIEPFAKNDVDVINRARLYRAVIFGYAQNELWGLFKLALVPAQTSFEFTLEEAIATITAQN</sequence>
<dbReference type="Pfam" id="PF13305">
    <property type="entry name" value="TetR_C_33"/>
    <property type="match status" value="1"/>
</dbReference>
<dbReference type="PROSITE" id="PS50977">
    <property type="entry name" value="HTH_TETR_2"/>
    <property type="match status" value="1"/>
</dbReference>
<organism evidence="6 7">
    <name type="scientific">Ligilactobacillus salivarius</name>
    <dbReference type="NCBI Taxonomy" id="1624"/>
    <lineage>
        <taxon>Bacteria</taxon>
        <taxon>Bacillati</taxon>
        <taxon>Bacillota</taxon>
        <taxon>Bacilli</taxon>
        <taxon>Lactobacillales</taxon>
        <taxon>Lactobacillaceae</taxon>
        <taxon>Ligilactobacillus</taxon>
    </lineage>
</organism>
<evidence type="ECO:0000256" key="2">
    <source>
        <dbReference type="ARBA" id="ARBA00023125"/>
    </source>
</evidence>
<dbReference type="InterPro" id="IPR001647">
    <property type="entry name" value="HTH_TetR"/>
</dbReference>
<dbReference type="Gene3D" id="1.10.10.60">
    <property type="entry name" value="Homeodomain-like"/>
    <property type="match status" value="1"/>
</dbReference>
<comment type="caution">
    <text evidence="6">The sequence shown here is derived from an EMBL/GenBank/DDBJ whole genome shotgun (WGS) entry which is preliminary data.</text>
</comment>
<keyword evidence="3" id="KW-0804">Transcription</keyword>
<dbReference type="InterPro" id="IPR009057">
    <property type="entry name" value="Homeodomain-like_sf"/>
</dbReference>
<dbReference type="GO" id="GO:0003677">
    <property type="term" value="F:DNA binding"/>
    <property type="evidence" value="ECO:0007669"/>
    <property type="project" value="UniProtKB-UniRule"/>
</dbReference>
<protein>
    <submittedName>
        <fullName evidence="6">TetR family transcriptional regulator</fullName>
    </submittedName>
</protein>
<dbReference type="RefSeq" id="WP_081530115.1">
    <property type="nucleotide sequence ID" value="NZ_CP183830.1"/>
</dbReference>
<dbReference type="EMBL" id="NBEB01000002">
    <property type="protein sequence ID" value="OQQ86753.1"/>
    <property type="molecule type" value="Genomic_DNA"/>
</dbReference>
<dbReference type="SUPFAM" id="SSF46689">
    <property type="entry name" value="Homeodomain-like"/>
    <property type="match status" value="1"/>
</dbReference>
<dbReference type="PANTHER" id="PTHR47506">
    <property type="entry name" value="TRANSCRIPTIONAL REGULATORY PROTEIN"/>
    <property type="match status" value="1"/>
</dbReference>
<evidence type="ECO:0000259" key="5">
    <source>
        <dbReference type="PROSITE" id="PS50977"/>
    </source>
</evidence>
<dbReference type="Pfam" id="PF00440">
    <property type="entry name" value="TetR_N"/>
    <property type="match status" value="1"/>
</dbReference>
<keyword evidence="1" id="KW-0805">Transcription regulation</keyword>
<gene>
    <name evidence="6" type="ORF">B6U60_00155</name>
</gene>
<name>A0A1V9R0W1_9LACO</name>
<dbReference type="PRINTS" id="PR00455">
    <property type="entry name" value="HTHTETR"/>
</dbReference>
<feature type="DNA-binding region" description="H-T-H motif" evidence="4">
    <location>
        <begin position="29"/>
        <end position="48"/>
    </location>
</feature>
<reference evidence="6 7" key="1">
    <citation type="submission" date="2017-03" db="EMBL/GenBank/DDBJ databases">
        <title>Phylogenomics and comparative genomics of Lactobacillus salivarius, a mammalian gut commensal.</title>
        <authorList>
            <person name="Harris H.M."/>
        </authorList>
    </citation>
    <scope>NUCLEOTIDE SEQUENCE [LARGE SCALE GENOMIC DNA]</scope>
    <source>
        <strain evidence="6 7">LMG 14477</strain>
    </source>
</reference>
<dbReference type="AlphaFoldDB" id="A0A1V9R0W1"/>
<accession>A0A1V9R0W1</accession>
<feature type="domain" description="HTH tetR-type" evidence="5">
    <location>
        <begin position="6"/>
        <end position="66"/>
    </location>
</feature>
<evidence type="ECO:0000256" key="1">
    <source>
        <dbReference type="ARBA" id="ARBA00023015"/>
    </source>
</evidence>
<dbReference type="InterPro" id="IPR025996">
    <property type="entry name" value="MT1864/Rv1816-like_C"/>
</dbReference>
<evidence type="ECO:0000256" key="4">
    <source>
        <dbReference type="PROSITE-ProRule" id="PRU00335"/>
    </source>
</evidence>
<dbReference type="PANTHER" id="PTHR47506:SF1">
    <property type="entry name" value="HTH-TYPE TRANSCRIPTIONAL REGULATOR YJDC"/>
    <property type="match status" value="1"/>
</dbReference>
<keyword evidence="2 4" id="KW-0238">DNA-binding</keyword>
<evidence type="ECO:0000313" key="7">
    <source>
        <dbReference type="Proteomes" id="UP000192638"/>
    </source>
</evidence>
<dbReference type="Gene3D" id="1.10.357.10">
    <property type="entry name" value="Tetracycline Repressor, domain 2"/>
    <property type="match status" value="1"/>
</dbReference>
<evidence type="ECO:0000313" key="6">
    <source>
        <dbReference type="EMBL" id="OQQ86753.1"/>
    </source>
</evidence>
<dbReference type="Proteomes" id="UP000192638">
    <property type="component" value="Unassembled WGS sequence"/>
</dbReference>
<evidence type="ECO:0000256" key="3">
    <source>
        <dbReference type="ARBA" id="ARBA00023163"/>
    </source>
</evidence>